<dbReference type="AlphaFoldDB" id="A0A2P6TJ11"/>
<evidence type="ECO:0000313" key="5">
    <source>
        <dbReference type="EMBL" id="PRW39202.1"/>
    </source>
</evidence>
<name>A0A2P6TJ11_CHLSO</name>
<feature type="region of interest" description="Disordered" evidence="4">
    <location>
        <begin position="119"/>
        <end position="153"/>
    </location>
</feature>
<dbReference type="InterPro" id="IPR009057">
    <property type="entry name" value="Homeodomain-like_sf"/>
</dbReference>
<dbReference type="Proteomes" id="UP000239899">
    <property type="component" value="Unassembled WGS sequence"/>
</dbReference>
<gene>
    <name evidence="5" type="ORF">C2E21_7122</name>
</gene>
<proteinExistence type="predicted"/>
<keyword evidence="6" id="KW-1185">Reference proteome</keyword>
<feature type="compositionally biased region" description="Low complexity" evidence="4">
    <location>
        <begin position="238"/>
        <end position="270"/>
    </location>
</feature>
<comment type="caution">
    <text evidence="5">The sequence shown here is derived from an EMBL/GenBank/DDBJ whole genome shotgun (WGS) entry which is preliminary data.</text>
</comment>
<keyword evidence="2" id="KW-0804">Transcription</keyword>
<evidence type="ECO:0000313" key="6">
    <source>
        <dbReference type="Proteomes" id="UP000239899"/>
    </source>
</evidence>
<evidence type="ECO:0000256" key="2">
    <source>
        <dbReference type="ARBA" id="ARBA00023163"/>
    </source>
</evidence>
<evidence type="ECO:0000256" key="3">
    <source>
        <dbReference type="ARBA" id="ARBA00023242"/>
    </source>
</evidence>
<dbReference type="EMBL" id="LHPG02000014">
    <property type="protein sequence ID" value="PRW39202.1"/>
    <property type="molecule type" value="Genomic_DNA"/>
</dbReference>
<evidence type="ECO:0000256" key="1">
    <source>
        <dbReference type="ARBA" id="ARBA00023015"/>
    </source>
</evidence>
<accession>A0A2P6TJ11</accession>
<feature type="compositionally biased region" description="Polar residues" evidence="4">
    <location>
        <begin position="220"/>
        <end position="230"/>
    </location>
</feature>
<organism evidence="5 6">
    <name type="scientific">Chlorella sorokiniana</name>
    <name type="common">Freshwater green alga</name>
    <dbReference type="NCBI Taxonomy" id="3076"/>
    <lineage>
        <taxon>Eukaryota</taxon>
        <taxon>Viridiplantae</taxon>
        <taxon>Chlorophyta</taxon>
        <taxon>core chlorophytes</taxon>
        <taxon>Trebouxiophyceae</taxon>
        <taxon>Chlorellales</taxon>
        <taxon>Chlorellaceae</taxon>
        <taxon>Chlorella clade</taxon>
        <taxon>Chlorella</taxon>
    </lineage>
</organism>
<feature type="region of interest" description="Disordered" evidence="4">
    <location>
        <begin position="1"/>
        <end position="24"/>
    </location>
</feature>
<feature type="region of interest" description="Disordered" evidence="4">
    <location>
        <begin position="201"/>
        <end position="270"/>
    </location>
</feature>
<keyword evidence="3" id="KW-0539">Nucleus</keyword>
<dbReference type="OrthoDB" id="551907at2759"/>
<evidence type="ECO:0000256" key="4">
    <source>
        <dbReference type="SAM" id="MobiDB-lite"/>
    </source>
</evidence>
<sequence length="340" mass="35699">MAHSTQEPEELDRADEERGDRMRWNRDNQAKFEAAVEAAGGVLHAMPRAILDSLRLPGVSYAQVKSHLQRYRTAYVADCLARGEMAEQQRQHQRAWHAMQQALQTLQRECVEAIVEARHGPAGGMQPPSQQQQQPPLQQPQAGGLQGGAGGPSEAQLLQTLIALSSQQLSSVQQQQQQPALPPLQLGSQGGLWEQRLRAQLAGSQGGGSSGINSLGPGTSPFQPVQPTNFGPQPPAAQPQQQAQQQAAPQPQQQAGQAQQGQQAQQAQQGALPVDDAVSMLLNCFPAPAGGSGAAAIGSDLEALLKSSGSESGDSLLGSLLRAAGGQPGVDDLAAMLSSL</sequence>
<dbReference type="Gene3D" id="1.10.10.60">
    <property type="entry name" value="Homeodomain-like"/>
    <property type="match status" value="1"/>
</dbReference>
<dbReference type="SUPFAM" id="SSF46689">
    <property type="entry name" value="Homeodomain-like"/>
    <property type="match status" value="1"/>
</dbReference>
<dbReference type="GO" id="GO:0003677">
    <property type="term" value="F:DNA binding"/>
    <property type="evidence" value="ECO:0007669"/>
    <property type="project" value="InterPro"/>
</dbReference>
<reference evidence="5 6" key="1">
    <citation type="journal article" date="2018" name="Plant J.">
        <title>Genome sequences of Chlorella sorokiniana UTEX 1602 and Micractinium conductrix SAG 241.80: implications to maltose excretion by a green alga.</title>
        <authorList>
            <person name="Arriola M.B."/>
            <person name="Velmurugan N."/>
            <person name="Zhang Y."/>
            <person name="Plunkett M.H."/>
            <person name="Hondzo H."/>
            <person name="Barney B.M."/>
        </authorList>
    </citation>
    <scope>NUCLEOTIDE SEQUENCE [LARGE SCALE GENOMIC DNA]</scope>
    <source>
        <strain evidence="6">UTEX 1602</strain>
    </source>
</reference>
<feature type="compositionally biased region" description="Basic and acidic residues" evidence="4">
    <location>
        <begin position="15"/>
        <end position="24"/>
    </location>
</feature>
<feature type="compositionally biased region" description="Low complexity" evidence="4">
    <location>
        <begin position="124"/>
        <end position="143"/>
    </location>
</feature>
<protein>
    <submittedName>
        <fullName evidence="5">Myb-related transcription factor</fullName>
    </submittedName>
</protein>
<dbReference type="InterPro" id="IPR006447">
    <property type="entry name" value="Myb_dom_plants"/>
</dbReference>
<keyword evidence="1" id="KW-0805">Transcription regulation</keyword>
<dbReference type="NCBIfam" id="TIGR01557">
    <property type="entry name" value="myb_SHAQKYF"/>
    <property type="match status" value="1"/>
</dbReference>